<organism evidence="1 2">
    <name type="scientific">Auxenochlorella protothecoides</name>
    <name type="common">Green microalga</name>
    <name type="synonym">Chlorella protothecoides</name>
    <dbReference type="NCBI Taxonomy" id="3075"/>
    <lineage>
        <taxon>Eukaryota</taxon>
        <taxon>Viridiplantae</taxon>
        <taxon>Chlorophyta</taxon>
        <taxon>core chlorophytes</taxon>
        <taxon>Trebouxiophyceae</taxon>
        <taxon>Chlorellales</taxon>
        <taxon>Chlorellaceae</taxon>
        <taxon>Auxenochlorella</taxon>
    </lineage>
</organism>
<name>A0A087SR57_AUXPR</name>
<dbReference type="AlphaFoldDB" id="A0A087SR57"/>
<dbReference type="Proteomes" id="UP000028924">
    <property type="component" value="Unassembled WGS sequence"/>
</dbReference>
<proteinExistence type="predicted"/>
<accession>A0A087SR57</accession>
<sequence length="61" mass="6460">MTGAVIPIFSLCTTSIATGEVMDTFSAPSRSTALFFPKMNPATCLKPEPIAMFMSQPSSVT</sequence>
<protein>
    <submittedName>
        <fullName evidence="1">Uncharacterized protein</fullName>
    </submittedName>
</protein>
<evidence type="ECO:0000313" key="1">
    <source>
        <dbReference type="EMBL" id="KFM28211.1"/>
    </source>
</evidence>
<dbReference type="KEGG" id="apro:F751_6978"/>
<dbReference type="EMBL" id="KL662165">
    <property type="protein sequence ID" value="KFM28211.1"/>
    <property type="molecule type" value="Genomic_DNA"/>
</dbReference>
<evidence type="ECO:0000313" key="2">
    <source>
        <dbReference type="Proteomes" id="UP000028924"/>
    </source>
</evidence>
<keyword evidence="2" id="KW-1185">Reference proteome</keyword>
<dbReference type="GeneID" id="23618369"/>
<dbReference type="RefSeq" id="XP_011401224.1">
    <property type="nucleotide sequence ID" value="XM_011402922.1"/>
</dbReference>
<reference evidence="1 2" key="1">
    <citation type="journal article" date="2014" name="BMC Genomics">
        <title>Oil accumulation mechanisms of the oleaginous microalga Chlorella protothecoides revealed through its genome, transcriptomes, and proteomes.</title>
        <authorList>
            <person name="Gao C."/>
            <person name="Wang Y."/>
            <person name="Shen Y."/>
            <person name="Yan D."/>
            <person name="He X."/>
            <person name="Dai J."/>
            <person name="Wu Q."/>
        </authorList>
    </citation>
    <scope>NUCLEOTIDE SEQUENCE [LARGE SCALE GENOMIC DNA]</scope>
    <source>
        <strain evidence="1 2">0710</strain>
    </source>
</reference>
<gene>
    <name evidence="1" type="ORF">F751_6978</name>
</gene>